<comment type="subcellular location">
    <subcellularLocation>
        <location evidence="1">Membrane</location>
    </subcellularLocation>
</comment>
<sequence>MEKYSQFRDRATGIAPFLPVSTPLSAVATLTHGLIFVFRLPVFLTYAFSYFVLFHYLPLPVVARKIALWGMMAIPGIWWIDLQLDGVKRGTLSEQPRERFPHPGSVIAANFTSPIDAVYLAAIFDPLFTASYPGTRKVQRVGLLGAVMMALGAVQTAAPPNAKLVDVKDLLEEHPDRVIAVFPECGTTNGKAILPFSPALVQCPPDVHVFPVSIRYAPSDVTTPVPGLWLKFLWNLLSRPTTCIRVRIAEGQVNTAAATKNGATATNGASDLKQRKATDAVVSSDEQRVLDRIGEALARLSRVKRVGLTMKEKEAFVAALNEKKA</sequence>
<name>A0A2S4KPB5_9HYPO</name>
<dbReference type="GO" id="GO:0016020">
    <property type="term" value="C:membrane"/>
    <property type="evidence" value="ECO:0007669"/>
    <property type="project" value="UniProtKB-SubCell"/>
</dbReference>
<evidence type="ECO:0000259" key="10">
    <source>
        <dbReference type="SMART" id="SM00563"/>
    </source>
</evidence>
<evidence type="ECO:0000256" key="9">
    <source>
        <dbReference type="SAM" id="Phobius"/>
    </source>
</evidence>
<evidence type="ECO:0000313" key="12">
    <source>
        <dbReference type="Proteomes" id="UP000237481"/>
    </source>
</evidence>
<comment type="similarity">
    <text evidence="2">Belongs to the 1-acyl-sn-glycerol-3-phosphate acyltransferase family.</text>
</comment>
<keyword evidence="4 9" id="KW-0812">Transmembrane</keyword>
<keyword evidence="5 9" id="KW-1133">Transmembrane helix</keyword>
<evidence type="ECO:0000256" key="3">
    <source>
        <dbReference type="ARBA" id="ARBA00022679"/>
    </source>
</evidence>
<dbReference type="Pfam" id="PF01553">
    <property type="entry name" value="Acyltransferase"/>
    <property type="match status" value="1"/>
</dbReference>
<evidence type="ECO:0000256" key="4">
    <source>
        <dbReference type="ARBA" id="ARBA00022692"/>
    </source>
</evidence>
<dbReference type="GO" id="GO:0016746">
    <property type="term" value="F:acyltransferase activity"/>
    <property type="evidence" value="ECO:0007669"/>
    <property type="project" value="UniProtKB-KW"/>
</dbReference>
<keyword evidence="8 11" id="KW-0012">Acyltransferase</keyword>
<dbReference type="PANTHER" id="PTHR23063:SF60">
    <property type="entry name" value="LYSOPHOSPHATIDIC ACID:OLEOYL-COA ACYLTRANSFERASE 1"/>
    <property type="match status" value="1"/>
</dbReference>
<dbReference type="AlphaFoldDB" id="A0A2S4KPB5"/>
<accession>A0A2S4KPB5</accession>
<dbReference type="STRING" id="94208.A0A2S4KPB5"/>
<reference evidence="11 12" key="1">
    <citation type="submission" date="2018-01" db="EMBL/GenBank/DDBJ databases">
        <title>Harnessing the power of phylogenomics to disentangle the directionality and signatures of interkingdom host jumping in the parasitic fungal genus Tolypocladium.</title>
        <authorList>
            <person name="Quandt C.A."/>
            <person name="Patterson W."/>
            <person name="Spatafora J.W."/>
        </authorList>
    </citation>
    <scope>NUCLEOTIDE SEQUENCE [LARGE SCALE GENOMIC DNA]</scope>
    <source>
        <strain evidence="11 12">NRBC 100945</strain>
    </source>
</reference>
<evidence type="ECO:0000256" key="7">
    <source>
        <dbReference type="ARBA" id="ARBA00023136"/>
    </source>
</evidence>
<keyword evidence="12" id="KW-1185">Reference proteome</keyword>
<evidence type="ECO:0000256" key="2">
    <source>
        <dbReference type="ARBA" id="ARBA00008655"/>
    </source>
</evidence>
<evidence type="ECO:0000256" key="5">
    <source>
        <dbReference type="ARBA" id="ARBA00022989"/>
    </source>
</evidence>
<keyword evidence="3 11" id="KW-0808">Transferase</keyword>
<proteinExistence type="inferred from homology"/>
<dbReference type="InterPro" id="IPR002123">
    <property type="entry name" value="Plipid/glycerol_acylTrfase"/>
</dbReference>
<protein>
    <submittedName>
        <fullName evidence="11">Lysophosphatidic acid:oleoyl-CoA acyltransferase</fullName>
    </submittedName>
</protein>
<dbReference type="SMART" id="SM00563">
    <property type="entry name" value="PlsC"/>
    <property type="match status" value="1"/>
</dbReference>
<keyword evidence="7 9" id="KW-0472">Membrane</keyword>
<dbReference type="OrthoDB" id="272512at2759"/>
<dbReference type="EMBL" id="PKSG01000927">
    <property type="protein sequence ID" value="POR32022.1"/>
    <property type="molecule type" value="Genomic_DNA"/>
</dbReference>
<dbReference type="GO" id="GO:0006629">
    <property type="term" value="P:lipid metabolic process"/>
    <property type="evidence" value="ECO:0007669"/>
    <property type="project" value="UniProtKB-KW"/>
</dbReference>
<evidence type="ECO:0000256" key="1">
    <source>
        <dbReference type="ARBA" id="ARBA00004370"/>
    </source>
</evidence>
<evidence type="ECO:0000256" key="6">
    <source>
        <dbReference type="ARBA" id="ARBA00023098"/>
    </source>
</evidence>
<dbReference type="PANTHER" id="PTHR23063">
    <property type="entry name" value="PHOSPHOLIPID ACYLTRANSFERASE"/>
    <property type="match status" value="1"/>
</dbReference>
<evidence type="ECO:0000313" key="11">
    <source>
        <dbReference type="EMBL" id="POR32022.1"/>
    </source>
</evidence>
<keyword evidence="6" id="KW-0443">Lipid metabolism</keyword>
<feature type="domain" description="Phospholipid/glycerol acyltransferase" evidence="10">
    <location>
        <begin position="105"/>
        <end position="217"/>
    </location>
</feature>
<feature type="transmembrane region" description="Helical" evidence="9">
    <location>
        <begin position="12"/>
        <end position="37"/>
    </location>
</feature>
<organism evidence="11 12">
    <name type="scientific">Tolypocladium paradoxum</name>
    <dbReference type="NCBI Taxonomy" id="94208"/>
    <lineage>
        <taxon>Eukaryota</taxon>
        <taxon>Fungi</taxon>
        <taxon>Dikarya</taxon>
        <taxon>Ascomycota</taxon>
        <taxon>Pezizomycotina</taxon>
        <taxon>Sordariomycetes</taxon>
        <taxon>Hypocreomycetidae</taxon>
        <taxon>Hypocreales</taxon>
        <taxon>Ophiocordycipitaceae</taxon>
        <taxon>Tolypocladium</taxon>
    </lineage>
</organism>
<gene>
    <name evidence="11" type="ORF">TPAR_07783</name>
</gene>
<evidence type="ECO:0000256" key="8">
    <source>
        <dbReference type="ARBA" id="ARBA00023315"/>
    </source>
</evidence>
<feature type="transmembrane region" description="Helical" evidence="9">
    <location>
        <begin position="43"/>
        <end position="63"/>
    </location>
</feature>
<dbReference type="Proteomes" id="UP000237481">
    <property type="component" value="Unassembled WGS sequence"/>
</dbReference>
<comment type="caution">
    <text evidence="11">The sequence shown here is derived from an EMBL/GenBank/DDBJ whole genome shotgun (WGS) entry which is preliminary data.</text>
</comment>